<name>A0A3A3FU94_9BURK</name>
<dbReference type="AlphaFoldDB" id="A0A3A3FU94"/>
<evidence type="ECO:0000256" key="1">
    <source>
        <dbReference type="SAM" id="MobiDB-lite"/>
    </source>
</evidence>
<comment type="caution">
    <text evidence="2">The sequence shown here is derived from an EMBL/GenBank/DDBJ whole genome shotgun (WGS) entry which is preliminary data.</text>
</comment>
<dbReference type="Proteomes" id="UP000265955">
    <property type="component" value="Unassembled WGS sequence"/>
</dbReference>
<feature type="region of interest" description="Disordered" evidence="1">
    <location>
        <begin position="184"/>
        <end position="204"/>
    </location>
</feature>
<protein>
    <submittedName>
        <fullName evidence="2">Uncharacterized protein</fullName>
    </submittedName>
</protein>
<evidence type="ECO:0000313" key="2">
    <source>
        <dbReference type="EMBL" id="RJF98854.1"/>
    </source>
</evidence>
<feature type="compositionally biased region" description="Basic and acidic residues" evidence="1">
    <location>
        <begin position="294"/>
        <end position="306"/>
    </location>
</feature>
<keyword evidence="3" id="KW-1185">Reference proteome</keyword>
<reference evidence="3" key="1">
    <citation type="submission" date="2018-09" db="EMBL/GenBank/DDBJ databases">
        <authorList>
            <person name="Zhu H."/>
        </authorList>
    </citation>
    <scope>NUCLEOTIDE SEQUENCE [LARGE SCALE GENOMIC DNA]</scope>
    <source>
        <strain evidence="3">K1R23-30</strain>
    </source>
</reference>
<organism evidence="2 3">
    <name type="scientific">Noviherbaspirillum saxi</name>
    <dbReference type="NCBI Taxonomy" id="2320863"/>
    <lineage>
        <taxon>Bacteria</taxon>
        <taxon>Pseudomonadati</taxon>
        <taxon>Pseudomonadota</taxon>
        <taxon>Betaproteobacteria</taxon>
        <taxon>Burkholderiales</taxon>
        <taxon>Oxalobacteraceae</taxon>
        <taxon>Noviherbaspirillum</taxon>
    </lineage>
</organism>
<proteinExistence type="predicted"/>
<gene>
    <name evidence="2" type="ORF">D3871_10250</name>
</gene>
<feature type="region of interest" description="Disordered" evidence="1">
    <location>
        <begin position="62"/>
        <end position="135"/>
    </location>
</feature>
<dbReference type="EMBL" id="QYUO01000001">
    <property type="protein sequence ID" value="RJF98854.1"/>
    <property type="molecule type" value="Genomic_DNA"/>
</dbReference>
<feature type="compositionally biased region" description="Basic and acidic residues" evidence="1">
    <location>
        <begin position="76"/>
        <end position="98"/>
    </location>
</feature>
<accession>A0A3A3FU94</accession>
<evidence type="ECO:0000313" key="3">
    <source>
        <dbReference type="Proteomes" id="UP000265955"/>
    </source>
</evidence>
<feature type="region of interest" description="Disordered" evidence="1">
    <location>
        <begin position="284"/>
        <end position="315"/>
    </location>
</feature>
<sequence length="325" mass="36420">MTGSIHPPEGVVGSDDWTAIDSKTGKKLTDEEASKLTDAEVDWLKNDGVQWTYDSKNKEYIEFKNKNPDGSGGVDKSYKTKVYDPDHPDSVDGWRDDETTTSVDNDNDSHDPTNTNTATPFGIFNPDGTTQGWDAYVDGQKITPEAASKLAPETVTWKNASDPNNTISWDPEKKVWVQNKGSDTLYYDPRHKTNSDNYSGEKSGWNDKNYYEKYQAGTATPIGVYTLDGSNTQGWTPLGDHGTPLDLNVAKTRDPEKVKWTATGANGVMTIEWNLEKKVWEKTGDGPETLYYDPRVDPGHPDHESYSGDESGWNNKEYYEKYQNN</sequence>